<feature type="transmembrane region" description="Helical" evidence="6">
    <location>
        <begin position="143"/>
        <end position="165"/>
    </location>
</feature>
<keyword evidence="4 5" id="KW-0472">Membrane</keyword>
<reference evidence="8" key="1">
    <citation type="submission" date="2021-05" db="EMBL/GenBank/DDBJ databases">
        <title>The genome of the haptophyte Pavlova lutheri (Diacronema luteri, Pavlovales) - a model for lipid biosynthesis in eukaryotic algae.</title>
        <authorList>
            <person name="Hulatt C.J."/>
            <person name="Posewitz M.C."/>
        </authorList>
    </citation>
    <scope>NUCLEOTIDE SEQUENCE</scope>
    <source>
        <strain evidence="8">NIVA-4/92</strain>
    </source>
</reference>
<dbReference type="OrthoDB" id="433124at2759"/>
<name>A0A8J6CBV5_DIALT</name>
<accession>A0A8J6CBV5</accession>
<evidence type="ECO:0000256" key="3">
    <source>
        <dbReference type="ARBA" id="ARBA00022989"/>
    </source>
</evidence>
<feature type="domain" description="EXPERA" evidence="7">
    <location>
        <begin position="11"/>
        <end position="150"/>
    </location>
</feature>
<organism evidence="8 9">
    <name type="scientific">Diacronema lutheri</name>
    <name type="common">Unicellular marine alga</name>
    <name type="synonym">Monochrysis lutheri</name>
    <dbReference type="NCBI Taxonomy" id="2081491"/>
    <lineage>
        <taxon>Eukaryota</taxon>
        <taxon>Haptista</taxon>
        <taxon>Haptophyta</taxon>
        <taxon>Pavlovophyceae</taxon>
        <taxon>Pavlovales</taxon>
        <taxon>Pavlovaceae</taxon>
        <taxon>Diacronema</taxon>
    </lineage>
</organism>
<evidence type="ECO:0000259" key="7">
    <source>
        <dbReference type="PROSITE" id="PS51751"/>
    </source>
</evidence>
<protein>
    <recommendedName>
        <fullName evidence="7">EXPERA domain-containing protein</fullName>
    </recommendedName>
</protein>
<dbReference type="GO" id="GO:0016020">
    <property type="term" value="C:membrane"/>
    <property type="evidence" value="ECO:0007669"/>
    <property type="project" value="UniProtKB-SubCell"/>
</dbReference>
<keyword evidence="2 5" id="KW-0812">Transmembrane</keyword>
<dbReference type="InterPro" id="IPR051987">
    <property type="entry name" value="Sigma-2_receptor-like"/>
</dbReference>
<dbReference type="Pfam" id="PF05241">
    <property type="entry name" value="EBP"/>
    <property type="match status" value="1"/>
</dbReference>
<dbReference type="InterPro" id="IPR033118">
    <property type="entry name" value="EXPERA"/>
</dbReference>
<keyword evidence="9" id="KW-1185">Reference proteome</keyword>
<dbReference type="EMBL" id="JAGTXO010000007">
    <property type="protein sequence ID" value="KAG8466929.1"/>
    <property type="molecule type" value="Genomic_DNA"/>
</dbReference>
<dbReference type="AlphaFoldDB" id="A0A8J6CBV5"/>
<dbReference type="PANTHER" id="PTHR31204:SF1">
    <property type="entry name" value="SIGMA INTRACELLULAR RECEPTOR 2"/>
    <property type="match status" value="1"/>
</dbReference>
<gene>
    <name evidence="8" type="ORF">KFE25_008308</name>
</gene>
<dbReference type="PANTHER" id="PTHR31204">
    <property type="entry name" value="SIGMA INTRACELLULAR RECEPTOR 2"/>
    <property type="match status" value="1"/>
</dbReference>
<evidence type="ECO:0000256" key="4">
    <source>
        <dbReference type="ARBA" id="ARBA00023136"/>
    </source>
</evidence>
<proteinExistence type="predicted"/>
<evidence type="ECO:0000256" key="2">
    <source>
        <dbReference type="ARBA" id="ARBA00022692"/>
    </source>
</evidence>
<keyword evidence="3 5" id="KW-1133">Transmembrane helix</keyword>
<feature type="transmembrane region" description="Helical" evidence="6">
    <location>
        <begin position="12"/>
        <end position="35"/>
    </location>
</feature>
<evidence type="ECO:0000313" key="9">
    <source>
        <dbReference type="Proteomes" id="UP000751190"/>
    </source>
</evidence>
<dbReference type="OMA" id="WCELLLQ"/>
<sequence length="186" mass="20252">MGGNPAWRRATDVLIVAYLLAHGVIALACDVQSILPDFAPGLHARYAALGLVDVVQRWGREQGDFLVLTNPPWFKALIWGELIYQVPSCFVLGAAWARRRPGVWLPALVYAVHVLSTMAPIFFELCADARPTRTCLAVYAVWVALPLVILARCVAAGPTGARLFLRAADDRGRGAQPLGQAKPKVR</sequence>
<feature type="transmembrane region" description="Helical" evidence="6">
    <location>
        <begin position="103"/>
        <end position="123"/>
    </location>
</feature>
<dbReference type="PROSITE" id="PS51751">
    <property type="entry name" value="EXPERA"/>
    <property type="match status" value="1"/>
</dbReference>
<dbReference type="GO" id="GO:0005783">
    <property type="term" value="C:endoplasmic reticulum"/>
    <property type="evidence" value="ECO:0007669"/>
    <property type="project" value="TreeGrafter"/>
</dbReference>
<feature type="transmembrane region" description="Helical" evidence="6">
    <location>
        <begin position="76"/>
        <end position="96"/>
    </location>
</feature>
<evidence type="ECO:0000256" key="6">
    <source>
        <dbReference type="SAM" id="Phobius"/>
    </source>
</evidence>
<comment type="caution">
    <text evidence="8">The sequence shown here is derived from an EMBL/GenBank/DDBJ whole genome shotgun (WGS) entry which is preliminary data.</text>
</comment>
<comment type="subcellular location">
    <subcellularLocation>
        <location evidence="1">Membrane</location>
        <topology evidence="1">Multi-pass membrane protein</topology>
    </subcellularLocation>
</comment>
<dbReference type="Proteomes" id="UP000751190">
    <property type="component" value="Unassembled WGS sequence"/>
</dbReference>
<evidence type="ECO:0000256" key="5">
    <source>
        <dbReference type="PROSITE-ProRule" id="PRU01087"/>
    </source>
</evidence>
<evidence type="ECO:0000256" key="1">
    <source>
        <dbReference type="ARBA" id="ARBA00004141"/>
    </source>
</evidence>
<evidence type="ECO:0000313" key="8">
    <source>
        <dbReference type="EMBL" id="KAG8466929.1"/>
    </source>
</evidence>